<feature type="region of interest" description="Disordered" evidence="1">
    <location>
        <begin position="100"/>
        <end position="134"/>
    </location>
</feature>
<evidence type="ECO:0000313" key="3">
    <source>
        <dbReference type="EMBL" id="KAL0066243.1"/>
    </source>
</evidence>
<feature type="compositionally biased region" description="Low complexity" evidence="1">
    <location>
        <begin position="102"/>
        <end position="134"/>
    </location>
</feature>
<gene>
    <name evidence="3" type="ORF">AAF712_006674</name>
</gene>
<keyword evidence="2" id="KW-0732">Signal</keyword>
<accession>A0ABR2ZZR1</accession>
<comment type="caution">
    <text evidence="3">The sequence shown here is derived from an EMBL/GenBank/DDBJ whole genome shotgun (WGS) entry which is preliminary data.</text>
</comment>
<protein>
    <submittedName>
        <fullName evidence="3">Uncharacterized protein</fullName>
    </submittedName>
</protein>
<evidence type="ECO:0000313" key="4">
    <source>
        <dbReference type="Proteomes" id="UP001437256"/>
    </source>
</evidence>
<feature type="chain" id="PRO_5046932528" evidence="2">
    <location>
        <begin position="19"/>
        <end position="155"/>
    </location>
</feature>
<dbReference type="Proteomes" id="UP001437256">
    <property type="component" value="Unassembled WGS sequence"/>
</dbReference>
<feature type="signal peptide" evidence="2">
    <location>
        <begin position="1"/>
        <end position="18"/>
    </location>
</feature>
<name>A0ABR2ZZR1_9AGAR</name>
<evidence type="ECO:0000256" key="2">
    <source>
        <dbReference type="SAM" id="SignalP"/>
    </source>
</evidence>
<sequence length="155" mass="14773">MKFTTLATALLFALAAQAQDESATGTDAQTYVVLLSSTYASRKLTVPSVFPSGLPTELSSALSGASSVIESATSAVGGLPSGVSSALSSVSSAISGVGGLPTSGASGPSGTTTRPTSSGAKPSGTTGAGNNAASGLRPENMAIGLGAGIFAAAFL</sequence>
<organism evidence="3 4">
    <name type="scientific">Marasmius tenuissimus</name>
    <dbReference type="NCBI Taxonomy" id="585030"/>
    <lineage>
        <taxon>Eukaryota</taxon>
        <taxon>Fungi</taxon>
        <taxon>Dikarya</taxon>
        <taxon>Basidiomycota</taxon>
        <taxon>Agaricomycotina</taxon>
        <taxon>Agaricomycetes</taxon>
        <taxon>Agaricomycetidae</taxon>
        <taxon>Agaricales</taxon>
        <taxon>Marasmiineae</taxon>
        <taxon>Marasmiaceae</taxon>
        <taxon>Marasmius</taxon>
    </lineage>
</organism>
<evidence type="ECO:0000256" key="1">
    <source>
        <dbReference type="SAM" id="MobiDB-lite"/>
    </source>
</evidence>
<reference evidence="3 4" key="1">
    <citation type="submission" date="2024-05" db="EMBL/GenBank/DDBJ databases">
        <title>A draft genome resource for the thread blight pathogen Marasmius tenuissimus strain MS-2.</title>
        <authorList>
            <person name="Yulfo-Soto G.E."/>
            <person name="Baruah I.K."/>
            <person name="Amoako-Attah I."/>
            <person name="Bukari Y."/>
            <person name="Meinhardt L.W."/>
            <person name="Bailey B.A."/>
            <person name="Cohen S.P."/>
        </authorList>
    </citation>
    <scope>NUCLEOTIDE SEQUENCE [LARGE SCALE GENOMIC DNA]</scope>
    <source>
        <strain evidence="3 4">MS-2</strain>
    </source>
</reference>
<proteinExistence type="predicted"/>
<dbReference type="EMBL" id="JBBXMP010000037">
    <property type="protein sequence ID" value="KAL0066243.1"/>
    <property type="molecule type" value="Genomic_DNA"/>
</dbReference>
<keyword evidence="4" id="KW-1185">Reference proteome</keyword>